<feature type="transmembrane region" description="Helical" evidence="6">
    <location>
        <begin position="285"/>
        <end position="305"/>
    </location>
</feature>
<dbReference type="Proteomes" id="UP000286268">
    <property type="component" value="Chromosome"/>
</dbReference>
<feature type="transmembrane region" description="Helical" evidence="6">
    <location>
        <begin position="118"/>
        <end position="139"/>
    </location>
</feature>
<evidence type="ECO:0000313" key="7">
    <source>
        <dbReference type="EMBL" id="QAA34072.1"/>
    </source>
</evidence>
<dbReference type="OrthoDB" id="9775950at2"/>
<organism evidence="7 8">
    <name type="scientific">Clostridium manihotivorum</name>
    <dbReference type="NCBI Taxonomy" id="2320868"/>
    <lineage>
        <taxon>Bacteria</taxon>
        <taxon>Bacillati</taxon>
        <taxon>Bacillota</taxon>
        <taxon>Clostridia</taxon>
        <taxon>Eubacteriales</taxon>
        <taxon>Clostridiaceae</taxon>
        <taxon>Clostridium</taxon>
    </lineage>
</organism>
<feature type="transmembrane region" description="Helical" evidence="6">
    <location>
        <begin position="91"/>
        <end position="112"/>
    </location>
</feature>
<feature type="transmembrane region" description="Helical" evidence="6">
    <location>
        <begin position="358"/>
        <end position="378"/>
    </location>
</feature>
<feature type="transmembrane region" description="Helical" evidence="6">
    <location>
        <begin position="385"/>
        <end position="406"/>
    </location>
</feature>
<dbReference type="AlphaFoldDB" id="A0A3R5VAT5"/>
<dbReference type="InterPro" id="IPR024923">
    <property type="entry name" value="PG_synth_SpoVB"/>
</dbReference>
<keyword evidence="5 6" id="KW-0472">Membrane</keyword>
<feature type="transmembrane region" description="Helical" evidence="6">
    <location>
        <begin position="160"/>
        <end position="179"/>
    </location>
</feature>
<gene>
    <name evidence="7" type="ORF">C1I91_21945</name>
</gene>
<feature type="transmembrane region" description="Helical" evidence="6">
    <location>
        <begin position="233"/>
        <end position="253"/>
    </location>
</feature>
<keyword evidence="8" id="KW-1185">Reference proteome</keyword>
<accession>A0A3R5VAT5</accession>
<dbReference type="CDD" id="cd13124">
    <property type="entry name" value="MATE_SpoVB_like"/>
    <property type="match status" value="1"/>
</dbReference>
<sequence>MKEQSTTKGFAILSLAGILAKLLSLLYVPLLQAIIGTGGYGIYQKTYEIFTFLYAVLNLGIQTAVAKYISELMAMNNHRDAQRTFRLARTLLLLVGTGISIILIVSAKFIAVNTGSPRIFMGLITLAPAIALTSVLCVYRGYFQGKGIMTPLAVSQVVEQFMNVAASLLFAYIFIKYGVEKGSAGGTVGTSLGAFIAIVYLIYIAAIERIDRKVYNQDKDIKRVRTKTIIKKLGMYGLPIALSAGLQNFGAVVDMTNVTKRLLYAGFTEDQGNVLYGILGYYKTLLYVPLTIITALATAVMPAIVRALVVKDKKTMKEKILFAIRISYDVAIPAAFGLAILSSEIYKVLFGKTTGSQLMLYGSIVVVFMAIVQIQNTILQAVNKFYFVVGSLCIGIVLKIVSNYILIGYKDINIQGAVVGGVLCFFVPMILNHRKMCKTLKFKFSLLRVASKPILSSLAMTIVILLLKISVFGIMNTYLGEGRIVNSIILFIAIALGGITYLYAMISTGGITKKEMDSLSPKVSRMMPGFLKRRLR</sequence>
<comment type="subcellular location">
    <subcellularLocation>
        <location evidence="1">Cell membrane</location>
        <topology evidence="1">Multi-pass membrane protein</topology>
    </subcellularLocation>
</comment>
<evidence type="ECO:0000256" key="6">
    <source>
        <dbReference type="SAM" id="Phobius"/>
    </source>
</evidence>
<evidence type="ECO:0000256" key="1">
    <source>
        <dbReference type="ARBA" id="ARBA00004651"/>
    </source>
</evidence>
<evidence type="ECO:0000313" key="8">
    <source>
        <dbReference type="Proteomes" id="UP000286268"/>
    </source>
</evidence>
<evidence type="ECO:0000256" key="3">
    <source>
        <dbReference type="ARBA" id="ARBA00022692"/>
    </source>
</evidence>
<dbReference type="PANTHER" id="PTHR30250:SF21">
    <property type="entry name" value="LIPID II FLIPPASE MURJ"/>
    <property type="match status" value="1"/>
</dbReference>
<dbReference type="InterPro" id="IPR050833">
    <property type="entry name" value="Poly_Biosynth_Transport"/>
</dbReference>
<feature type="transmembrane region" description="Helical" evidence="6">
    <location>
        <begin position="454"/>
        <end position="478"/>
    </location>
</feature>
<evidence type="ECO:0000256" key="5">
    <source>
        <dbReference type="ARBA" id="ARBA00023136"/>
    </source>
</evidence>
<keyword evidence="4 6" id="KW-1133">Transmembrane helix</keyword>
<dbReference type="KEGG" id="cmah:C1I91_21945"/>
<dbReference type="RefSeq" id="WP_128214794.1">
    <property type="nucleotide sequence ID" value="NZ_CP025746.1"/>
</dbReference>
<keyword evidence="2" id="KW-1003">Cell membrane</keyword>
<evidence type="ECO:0000256" key="2">
    <source>
        <dbReference type="ARBA" id="ARBA00022475"/>
    </source>
</evidence>
<feature type="transmembrane region" description="Helical" evidence="6">
    <location>
        <begin position="484"/>
        <end position="506"/>
    </location>
</feature>
<name>A0A3R5VAT5_9CLOT</name>
<evidence type="ECO:0000256" key="4">
    <source>
        <dbReference type="ARBA" id="ARBA00022989"/>
    </source>
</evidence>
<dbReference type="InterPro" id="IPR002797">
    <property type="entry name" value="Polysacc_synth"/>
</dbReference>
<dbReference type="PANTHER" id="PTHR30250">
    <property type="entry name" value="PST FAMILY PREDICTED COLANIC ACID TRANSPORTER"/>
    <property type="match status" value="1"/>
</dbReference>
<proteinExistence type="predicted"/>
<feature type="transmembrane region" description="Helical" evidence="6">
    <location>
        <begin position="12"/>
        <end position="43"/>
    </location>
</feature>
<feature type="transmembrane region" description="Helical" evidence="6">
    <location>
        <begin position="49"/>
        <end position="70"/>
    </location>
</feature>
<dbReference type="Pfam" id="PF01943">
    <property type="entry name" value="Polysacc_synt"/>
    <property type="match status" value="1"/>
</dbReference>
<dbReference type="EMBL" id="CP025746">
    <property type="protein sequence ID" value="QAA34072.1"/>
    <property type="molecule type" value="Genomic_DNA"/>
</dbReference>
<keyword evidence="3 6" id="KW-0812">Transmembrane</keyword>
<protein>
    <submittedName>
        <fullName evidence="7">Polysaccharide biosynthesis protein</fullName>
    </submittedName>
</protein>
<dbReference type="GO" id="GO:0005886">
    <property type="term" value="C:plasma membrane"/>
    <property type="evidence" value="ECO:0007669"/>
    <property type="project" value="UniProtKB-SubCell"/>
</dbReference>
<feature type="transmembrane region" description="Helical" evidence="6">
    <location>
        <begin position="326"/>
        <end position="346"/>
    </location>
</feature>
<feature type="transmembrane region" description="Helical" evidence="6">
    <location>
        <begin position="412"/>
        <end position="433"/>
    </location>
</feature>
<dbReference type="PIRSF" id="PIRSF038958">
    <property type="entry name" value="PG_synth_SpoVB"/>
    <property type="match status" value="1"/>
</dbReference>
<reference evidence="7 8" key="1">
    <citation type="submission" date="2018-01" db="EMBL/GenBank/DDBJ databases">
        <title>Genome Sequencing and Assembly of Anaerobacter polyendosporus strain CT4.</title>
        <authorList>
            <person name="Tachaapaikoon C."/>
            <person name="Sutheeworapong S."/>
            <person name="Jenjaroenpun P."/>
            <person name="Wongsurawat T."/>
            <person name="Nookeaw I."/>
            <person name="Cheawchanlertfa P."/>
            <person name="Kosugi A."/>
            <person name="Cheevadhanarak S."/>
            <person name="Ratanakhanokchai K."/>
        </authorList>
    </citation>
    <scope>NUCLEOTIDE SEQUENCE [LARGE SCALE GENOMIC DNA]</scope>
    <source>
        <strain evidence="7 8">CT4</strain>
    </source>
</reference>
<feature type="transmembrane region" description="Helical" evidence="6">
    <location>
        <begin position="185"/>
        <end position="206"/>
    </location>
</feature>